<proteinExistence type="predicted"/>
<reference evidence="1 2" key="1">
    <citation type="submission" date="2024-01" db="EMBL/GenBank/DDBJ databases">
        <title>Genome insights into Plantactinospora veratri sp. nov.</title>
        <authorList>
            <person name="Wang L."/>
        </authorList>
    </citation>
    <scope>NUCLEOTIDE SEQUENCE [LARGE SCALE GENOMIC DNA]</scope>
    <source>
        <strain evidence="1 2">NEAU-FHS4</strain>
    </source>
</reference>
<gene>
    <name evidence="1" type="ORF">V1634_19850</name>
</gene>
<protein>
    <submittedName>
        <fullName evidence="1">Uncharacterized protein</fullName>
    </submittedName>
</protein>
<accession>A0ABU7SGM9</accession>
<evidence type="ECO:0000313" key="1">
    <source>
        <dbReference type="EMBL" id="MEE6309095.1"/>
    </source>
</evidence>
<dbReference type="RefSeq" id="WP_331209375.1">
    <property type="nucleotide sequence ID" value="NZ_JAZGQL010000014.1"/>
</dbReference>
<organism evidence="1 2">
    <name type="scientific">Plantactinospora veratri</name>
    <dbReference type="NCBI Taxonomy" id="1436122"/>
    <lineage>
        <taxon>Bacteria</taxon>
        <taxon>Bacillati</taxon>
        <taxon>Actinomycetota</taxon>
        <taxon>Actinomycetes</taxon>
        <taxon>Micromonosporales</taxon>
        <taxon>Micromonosporaceae</taxon>
        <taxon>Plantactinospora</taxon>
    </lineage>
</organism>
<name>A0ABU7SGM9_9ACTN</name>
<evidence type="ECO:0000313" key="2">
    <source>
        <dbReference type="Proteomes" id="UP001339911"/>
    </source>
</evidence>
<keyword evidence="2" id="KW-1185">Reference proteome</keyword>
<dbReference type="EMBL" id="JAZGQL010000014">
    <property type="protein sequence ID" value="MEE6309095.1"/>
    <property type="molecule type" value="Genomic_DNA"/>
</dbReference>
<comment type="caution">
    <text evidence="1">The sequence shown here is derived from an EMBL/GenBank/DDBJ whole genome shotgun (WGS) entry which is preliminary data.</text>
</comment>
<dbReference type="Proteomes" id="UP001339911">
    <property type="component" value="Unassembled WGS sequence"/>
</dbReference>
<sequence length="58" mass="6332">MTNQVLATVTPPHLPLPEVPVDRVLPPDLRVPAPDVPVDIVDQWGEQSFPASDPPANW</sequence>